<protein>
    <submittedName>
        <fullName evidence="4">Armadillo-type protein</fullName>
    </submittedName>
</protein>
<dbReference type="SUPFAM" id="SSF48371">
    <property type="entry name" value="ARM repeat"/>
    <property type="match status" value="1"/>
</dbReference>
<dbReference type="PANTHER" id="PTHR18460:SF3">
    <property type="entry name" value="TELO2-INTERACTING PROTEIN 1 HOMOLOG"/>
    <property type="match status" value="1"/>
</dbReference>
<dbReference type="InterPro" id="IPR052587">
    <property type="entry name" value="TELO2-interacting_protein_1"/>
</dbReference>
<feature type="domain" description="TTI1 N-terminal TPR" evidence="2">
    <location>
        <begin position="177"/>
        <end position="373"/>
    </location>
</feature>
<dbReference type="Pfam" id="PF21547">
    <property type="entry name" value="TTI1"/>
    <property type="match status" value="1"/>
</dbReference>
<dbReference type="InterPro" id="IPR011989">
    <property type="entry name" value="ARM-like"/>
</dbReference>
<organism evidence="4 5">
    <name type="scientific">Pterulicium gracile</name>
    <dbReference type="NCBI Taxonomy" id="1884261"/>
    <lineage>
        <taxon>Eukaryota</taxon>
        <taxon>Fungi</taxon>
        <taxon>Dikarya</taxon>
        <taxon>Basidiomycota</taxon>
        <taxon>Agaricomycotina</taxon>
        <taxon>Agaricomycetes</taxon>
        <taxon>Agaricomycetidae</taxon>
        <taxon>Agaricales</taxon>
        <taxon>Pleurotineae</taxon>
        <taxon>Pterulaceae</taxon>
        <taxon>Pterulicium</taxon>
    </lineage>
</organism>
<dbReference type="InterPro" id="IPR057567">
    <property type="entry name" value="TPR_TTI1_C"/>
</dbReference>
<evidence type="ECO:0000256" key="1">
    <source>
        <dbReference type="SAM" id="MobiDB-lite"/>
    </source>
</evidence>
<dbReference type="PANTHER" id="PTHR18460">
    <property type="entry name" value="TEL2 INTERACTING PROTEIN 1 TTI1 FAMILY MEMBER"/>
    <property type="match status" value="1"/>
</dbReference>
<proteinExistence type="predicted"/>
<feature type="domain" description="TTI1 N-terminal TPR" evidence="2">
    <location>
        <begin position="7"/>
        <end position="147"/>
    </location>
</feature>
<evidence type="ECO:0000259" key="2">
    <source>
        <dbReference type="Pfam" id="PF24173"/>
    </source>
</evidence>
<feature type="region of interest" description="Disordered" evidence="1">
    <location>
        <begin position="809"/>
        <end position="858"/>
    </location>
</feature>
<name>A0A5C3QQ33_9AGAR</name>
<dbReference type="GO" id="GO:0005737">
    <property type="term" value="C:cytoplasm"/>
    <property type="evidence" value="ECO:0007669"/>
    <property type="project" value="TreeGrafter"/>
</dbReference>
<dbReference type="EMBL" id="ML178820">
    <property type="protein sequence ID" value="TFL03498.1"/>
    <property type="molecule type" value="Genomic_DNA"/>
</dbReference>
<sequence>MDPQISFQQLKAVCVPLLSQADLKPTVVPRASQGLSDLLNVLNTIQRSGPGALNSKLASYAFFPVSTILRHNTSDAIPNQIMVKLLQVLDMLTEPWWWDCEVAVWEQCIMLCGSIVGGIERKGKGKDRDDETKEAATRCLFTLLRERTPEERAQRTGLNAGLEKERLKLFVDHGKTPNLVPVLGQTLNALLEVTATNHRPLQLVALQVAALLLKLYAPKNIAPTVLPGVVSAMSKVALGMNTDKGWANGEIVEAALHVMQMVILEAISDKVCLAEGAIRKFDSLESLVNADPSPSSTSSSTKYSTIRTPAWLFGTSSQLHIALNNLSSLLNHTNTKALNALVKLSAAVLEATPFSLPRSQPLLLSFLLSLSNSSYPSVSTQAFTSLTLLLRPTSETRSSVLQTIITIIQDNLTALPLLIPTHSDSRVEHLANTIYAICRLVNDRPDAKTRAGLGKLFGPLGGIEKWGGSLLSALQFTIPTVTYAQADSFTKLLENERITEWAFPEITMKHIESHSARQALGNMLRALGKVAGDGCLFSVEWLISVGYQGPTSRSGAADCSLDSAVELDGGVKQRNPRLENIAELWDISYDFDDDEEPSIEYTKGLNVTSSSTPASSKPASKQTILHRCLSLHLLSITAGILQAQFPPLLLHTIYPVLHSIVFPSPLLQSTGMAALNHITLTSSYATPANLLLSNFDYALDAISRRLTRRWLDPEATKVLALLVRLVGKDVVDRAGDVVEECFDRLDDFHGYPVIVEGLMEVLREVVNAIEREPEEVRREGDEGLQGAEKKGLGGFEEWFRLRNELLEKDDTDYGPAPRKAWGPPKPDPNASPEDESEDSPAVTKDVDSEPTPTPTQSLTHQIVSRSLYFLTHPSPSIRALILSLLSSSVPVLPDPSLLPFIHKAWPFIINRLTDSEPYVISASASLIESFALHAGDFMSKRIWDDVWPRFQALLAKLDAADAASALARRDLGGVGTESAYTHSHRLYRAMMGTMRAAMSGKGRVRDESAWEVILAFRRFLHGCARELYVAIGRNNADAGDTGFLKQERWDVEGNVGVVMGLVDG</sequence>
<reference evidence="4 5" key="1">
    <citation type="journal article" date="2019" name="Nat. Ecol. Evol.">
        <title>Megaphylogeny resolves global patterns of mushroom evolution.</title>
        <authorList>
            <person name="Varga T."/>
            <person name="Krizsan K."/>
            <person name="Foldi C."/>
            <person name="Dima B."/>
            <person name="Sanchez-Garcia M."/>
            <person name="Sanchez-Ramirez S."/>
            <person name="Szollosi G.J."/>
            <person name="Szarkandi J.G."/>
            <person name="Papp V."/>
            <person name="Albert L."/>
            <person name="Andreopoulos W."/>
            <person name="Angelini C."/>
            <person name="Antonin V."/>
            <person name="Barry K.W."/>
            <person name="Bougher N.L."/>
            <person name="Buchanan P."/>
            <person name="Buyck B."/>
            <person name="Bense V."/>
            <person name="Catcheside P."/>
            <person name="Chovatia M."/>
            <person name="Cooper J."/>
            <person name="Damon W."/>
            <person name="Desjardin D."/>
            <person name="Finy P."/>
            <person name="Geml J."/>
            <person name="Haridas S."/>
            <person name="Hughes K."/>
            <person name="Justo A."/>
            <person name="Karasinski D."/>
            <person name="Kautmanova I."/>
            <person name="Kiss B."/>
            <person name="Kocsube S."/>
            <person name="Kotiranta H."/>
            <person name="LaButti K.M."/>
            <person name="Lechner B.E."/>
            <person name="Liimatainen K."/>
            <person name="Lipzen A."/>
            <person name="Lukacs Z."/>
            <person name="Mihaltcheva S."/>
            <person name="Morgado L.N."/>
            <person name="Niskanen T."/>
            <person name="Noordeloos M.E."/>
            <person name="Ohm R.A."/>
            <person name="Ortiz-Santana B."/>
            <person name="Ovrebo C."/>
            <person name="Racz N."/>
            <person name="Riley R."/>
            <person name="Savchenko A."/>
            <person name="Shiryaev A."/>
            <person name="Soop K."/>
            <person name="Spirin V."/>
            <person name="Szebenyi C."/>
            <person name="Tomsovsky M."/>
            <person name="Tulloss R.E."/>
            <person name="Uehling J."/>
            <person name="Grigoriev I.V."/>
            <person name="Vagvolgyi C."/>
            <person name="Papp T."/>
            <person name="Martin F.M."/>
            <person name="Miettinen O."/>
            <person name="Hibbett D.S."/>
            <person name="Nagy L.G."/>
        </authorList>
    </citation>
    <scope>NUCLEOTIDE SEQUENCE [LARGE SCALE GENOMIC DNA]</scope>
    <source>
        <strain evidence="4 5">CBS 309.79</strain>
    </source>
</reference>
<gene>
    <name evidence="4" type="ORF">BDV98DRAFT_611606</name>
</gene>
<evidence type="ECO:0000259" key="3">
    <source>
        <dbReference type="Pfam" id="PF24181"/>
    </source>
</evidence>
<dbReference type="Pfam" id="PF24173">
    <property type="entry name" value="TPR_TTI1_N"/>
    <property type="match status" value="2"/>
</dbReference>
<dbReference type="InterPro" id="IPR016024">
    <property type="entry name" value="ARM-type_fold"/>
</dbReference>
<dbReference type="Pfam" id="PF24181">
    <property type="entry name" value="TPR_TTI1_C"/>
    <property type="match status" value="1"/>
</dbReference>
<dbReference type="InterPro" id="IPR057566">
    <property type="entry name" value="TPR_TTI1_N"/>
</dbReference>
<evidence type="ECO:0000313" key="4">
    <source>
        <dbReference type="EMBL" id="TFL03498.1"/>
    </source>
</evidence>
<dbReference type="InterPro" id="IPR049362">
    <property type="entry name" value="TTI1_rpt"/>
</dbReference>
<feature type="domain" description="TTI1 C-terminal TPR" evidence="3">
    <location>
        <begin position="761"/>
        <end position="1024"/>
    </location>
</feature>
<accession>A0A5C3QQ33</accession>
<dbReference type="OrthoDB" id="49511at2759"/>
<dbReference type="Proteomes" id="UP000305067">
    <property type="component" value="Unassembled WGS sequence"/>
</dbReference>
<evidence type="ECO:0000313" key="5">
    <source>
        <dbReference type="Proteomes" id="UP000305067"/>
    </source>
</evidence>
<dbReference type="AlphaFoldDB" id="A0A5C3QQ33"/>
<dbReference type="Gene3D" id="1.25.10.10">
    <property type="entry name" value="Leucine-rich Repeat Variant"/>
    <property type="match status" value="1"/>
</dbReference>
<dbReference type="STRING" id="1884261.A0A5C3QQ33"/>
<keyword evidence="5" id="KW-1185">Reference proteome</keyword>